<evidence type="ECO:0000313" key="2">
    <source>
        <dbReference type="EMBL" id="KZV14758.1"/>
    </source>
</evidence>
<protein>
    <submittedName>
        <fullName evidence="2">Uncharacterized protein</fullName>
    </submittedName>
</protein>
<feature type="compositionally biased region" description="Polar residues" evidence="1">
    <location>
        <begin position="633"/>
        <end position="642"/>
    </location>
</feature>
<dbReference type="Proteomes" id="UP000250235">
    <property type="component" value="Unassembled WGS sequence"/>
</dbReference>
<dbReference type="AlphaFoldDB" id="A0A2Z6ZZI9"/>
<evidence type="ECO:0000256" key="1">
    <source>
        <dbReference type="SAM" id="MobiDB-lite"/>
    </source>
</evidence>
<dbReference type="EMBL" id="KV020186">
    <property type="protein sequence ID" value="KZV14758.1"/>
    <property type="molecule type" value="Genomic_DNA"/>
</dbReference>
<reference evidence="2 3" key="1">
    <citation type="journal article" date="2015" name="Proc. Natl. Acad. Sci. U.S.A.">
        <title>The resurrection genome of Boea hygrometrica: A blueprint for survival of dehydration.</title>
        <authorList>
            <person name="Xiao L."/>
            <person name="Yang G."/>
            <person name="Zhang L."/>
            <person name="Yang X."/>
            <person name="Zhao S."/>
            <person name="Ji Z."/>
            <person name="Zhou Q."/>
            <person name="Hu M."/>
            <person name="Wang Y."/>
            <person name="Chen M."/>
            <person name="Xu Y."/>
            <person name="Jin H."/>
            <person name="Xiao X."/>
            <person name="Hu G."/>
            <person name="Bao F."/>
            <person name="Hu Y."/>
            <person name="Wan P."/>
            <person name="Li L."/>
            <person name="Deng X."/>
            <person name="Kuang T."/>
            <person name="Xiang C."/>
            <person name="Zhu J.K."/>
            <person name="Oliver M.J."/>
            <person name="He Y."/>
        </authorList>
    </citation>
    <scope>NUCLEOTIDE SEQUENCE [LARGE SCALE GENOMIC DNA]</scope>
    <source>
        <strain evidence="3">cv. XS01</strain>
    </source>
</reference>
<name>A0A2Z6ZZI9_9LAMI</name>
<accession>A0A2Z6ZZI9</accession>
<evidence type="ECO:0000313" key="3">
    <source>
        <dbReference type="Proteomes" id="UP000250235"/>
    </source>
</evidence>
<sequence length="1074" mass="117767">MLRLVPAGGFVCVCLLVVQQKQMSMRVNIPVARRGSFVVSLLRLGVQLRVGFADVACCWYFARASDWMTSVERRCLRNPGSTAGRGFNPAGGAPGDYSYFRILSFVTISAMASSYISNALQITLDSVLSIQDNDGMVNMFRALEATGLRGFLGCSSVLYEQELEQFFDIALIQYGDITCAVSGKYVTISPSRSGTPVQFSCKKRLLKWEFRLLNDILAKAISVKAGSFDAVTHERFLMMTAIHFGVKINWSTLLFEVLKEMVDRTTKRAKGFAAQICVLLKGDPAVTLGDATIFPPLKILSAKTVHTYVATNKTIDSRGETEEPEVAKVAVVKSKTVSKKKSATTVDKKADIALVQAVEEKAVSKKRPAVVSEVKISKRRTTSGKTVPKDQDLAIVSVALDVMPIQTVDPISAMRAAQPSPPKRKAPKRKLKLTLDSDEDIVEKESAMETVVVEQMRPTSVDDVDTIIEEVIAATEQMASDVVESDSAEDLAMRTVVKEPVVTKSDDIQIVVAERSPAATDEVVEPLSIQSPEPTKIKFSSTIEIRGVEDGDWYKKNLPSIAPTDKGKKSLVEPDSIQGHPAREQFKLICGDIDFLVLLRENVITEIAVDYRKTRSTTRSETPSSGCTRSPDEISTNGFSTSSWPETIFPAKTAAAAADGGGRRRRERRREGRRALGTCVTLNGSGIQLAVGPQQLRLRNHNSGPAQRIMVKRLATSPHDPLGITDSACKNQSVVVSVQYGPFNPYIPIRSTTIGKSRVARDPIAMHTSWRSNSDIASVTSIGYPRMSASGESSTTMHRLLHASGSHPIPTPYDSRIPTTAIDQRTLDLLSAAHQEAVRNFLGQMNAHGLEWTRPVSSMLFEEPNLEHIVPVGPVLGIFSIPGRVVDNASYRIQILDSVPTDFVSSPPHQSSTSTSSMHFSDDIIQGTTTAGESTPTAVQFSLPPAVSDSFTIYGLLCLELSLFNFKESRRVVDSHSEFLDKIKHLETTILEALYQQNQAFHRLLTGIRQEAHNDINALSLGLKAVRTQTAILSTDQPDHKEAKEQKVIIEDMDERLATLRGEQLMLRCNNCPC</sequence>
<organism evidence="2 3">
    <name type="scientific">Dorcoceras hygrometricum</name>
    <dbReference type="NCBI Taxonomy" id="472368"/>
    <lineage>
        <taxon>Eukaryota</taxon>
        <taxon>Viridiplantae</taxon>
        <taxon>Streptophyta</taxon>
        <taxon>Embryophyta</taxon>
        <taxon>Tracheophyta</taxon>
        <taxon>Spermatophyta</taxon>
        <taxon>Magnoliopsida</taxon>
        <taxon>eudicotyledons</taxon>
        <taxon>Gunneridae</taxon>
        <taxon>Pentapetalae</taxon>
        <taxon>asterids</taxon>
        <taxon>lamiids</taxon>
        <taxon>Lamiales</taxon>
        <taxon>Gesneriaceae</taxon>
        <taxon>Didymocarpoideae</taxon>
        <taxon>Trichosporeae</taxon>
        <taxon>Loxocarpinae</taxon>
        <taxon>Dorcoceras</taxon>
    </lineage>
</organism>
<gene>
    <name evidence="2" type="ORF">F511_40093</name>
</gene>
<feature type="region of interest" description="Disordered" evidence="1">
    <location>
        <begin position="654"/>
        <end position="673"/>
    </location>
</feature>
<feature type="region of interest" description="Disordered" evidence="1">
    <location>
        <begin position="616"/>
        <end position="642"/>
    </location>
</feature>
<keyword evidence="3" id="KW-1185">Reference proteome</keyword>
<proteinExistence type="predicted"/>